<accession>A0A0L0BVN7</accession>
<proteinExistence type="predicted"/>
<sequence>MVRPILTYGCAIWFNISSSRIDNFIIKLIRNHILKCTECTTNNLIFAPYYTDDQYILNTLISGHVPPEAFIHLD</sequence>
<name>A0A0L0BVN7_LUCCU</name>
<dbReference type="EMBL" id="JRES01001257">
    <property type="protein sequence ID" value="KNC24125.1"/>
    <property type="molecule type" value="Genomic_DNA"/>
</dbReference>
<reference evidence="1 2" key="1">
    <citation type="journal article" date="2015" name="Nat. Commun.">
        <title>Lucilia cuprina genome unlocks parasitic fly biology to underpin future interventions.</title>
        <authorList>
            <person name="Anstead C.A."/>
            <person name="Korhonen P.K."/>
            <person name="Young N.D."/>
            <person name="Hall R.S."/>
            <person name="Jex A.R."/>
            <person name="Murali S.C."/>
            <person name="Hughes D.S."/>
            <person name="Lee S.F."/>
            <person name="Perry T."/>
            <person name="Stroehlein A.J."/>
            <person name="Ansell B.R."/>
            <person name="Breugelmans B."/>
            <person name="Hofmann A."/>
            <person name="Qu J."/>
            <person name="Dugan S."/>
            <person name="Lee S.L."/>
            <person name="Chao H."/>
            <person name="Dinh H."/>
            <person name="Han Y."/>
            <person name="Doddapaneni H.V."/>
            <person name="Worley K.C."/>
            <person name="Muzny D.M."/>
            <person name="Ioannidis P."/>
            <person name="Waterhouse R.M."/>
            <person name="Zdobnov E.M."/>
            <person name="James P.J."/>
            <person name="Bagnall N.H."/>
            <person name="Kotze A.C."/>
            <person name="Gibbs R.A."/>
            <person name="Richards S."/>
            <person name="Batterham P."/>
            <person name="Gasser R.B."/>
        </authorList>
    </citation>
    <scope>NUCLEOTIDE SEQUENCE [LARGE SCALE GENOMIC DNA]</scope>
    <source>
        <strain evidence="1 2">LS</strain>
        <tissue evidence="1">Full body</tissue>
    </source>
</reference>
<dbReference type="AlphaFoldDB" id="A0A0L0BVN7"/>
<gene>
    <name evidence="1" type="ORF">FF38_05532</name>
</gene>
<keyword evidence="2" id="KW-1185">Reference proteome</keyword>
<dbReference type="Proteomes" id="UP000037069">
    <property type="component" value="Unassembled WGS sequence"/>
</dbReference>
<comment type="caution">
    <text evidence="1">The sequence shown here is derived from an EMBL/GenBank/DDBJ whole genome shotgun (WGS) entry which is preliminary data.</text>
</comment>
<evidence type="ECO:0000313" key="1">
    <source>
        <dbReference type="EMBL" id="KNC24125.1"/>
    </source>
</evidence>
<organism evidence="1 2">
    <name type="scientific">Lucilia cuprina</name>
    <name type="common">Green bottle fly</name>
    <name type="synonym">Australian sheep blowfly</name>
    <dbReference type="NCBI Taxonomy" id="7375"/>
    <lineage>
        <taxon>Eukaryota</taxon>
        <taxon>Metazoa</taxon>
        <taxon>Ecdysozoa</taxon>
        <taxon>Arthropoda</taxon>
        <taxon>Hexapoda</taxon>
        <taxon>Insecta</taxon>
        <taxon>Pterygota</taxon>
        <taxon>Neoptera</taxon>
        <taxon>Endopterygota</taxon>
        <taxon>Diptera</taxon>
        <taxon>Brachycera</taxon>
        <taxon>Muscomorpha</taxon>
        <taxon>Oestroidea</taxon>
        <taxon>Calliphoridae</taxon>
        <taxon>Luciliinae</taxon>
        <taxon>Lucilia</taxon>
    </lineage>
</organism>
<protein>
    <submittedName>
        <fullName evidence="1">Uncharacterized protein</fullName>
    </submittedName>
</protein>
<evidence type="ECO:0000313" key="2">
    <source>
        <dbReference type="Proteomes" id="UP000037069"/>
    </source>
</evidence>